<reference evidence="14" key="1">
    <citation type="submission" date="2021-10" db="EMBL/GenBank/DDBJ databases">
        <title>Novel species in genus Arthrobacter.</title>
        <authorList>
            <person name="Liu Y."/>
        </authorList>
    </citation>
    <scope>NUCLEOTIDE SEQUENCE</scope>
    <source>
        <strain evidence="16">zg-Y462</strain>
        <strain evidence="14">Zg-Y462</strain>
    </source>
</reference>
<protein>
    <submittedName>
        <fullName evidence="14">DUF1211 domain-containing protein</fullName>
    </submittedName>
    <submittedName>
        <fullName evidence="15">TMEM175 family protein</fullName>
    </submittedName>
</protein>
<evidence type="ECO:0000313" key="16">
    <source>
        <dbReference type="Proteomes" id="UP000829758"/>
    </source>
</evidence>
<evidence type="ECO:0000256" key="7">
    <source>
        <dbReference type="ARBA" id="ARBA00022958"/>
    </source>
</evidence>
<feature type="transmembrane region" description="Helical" evidence="13">
    <location>
        <begin position="60"/>
        <end position="78"/>
    </location>
</feature>
<feature type="transmembrane region" description="Helical" evidence="13">
    <location>
        <begin position="191"/>
        <end position="208"/>
    </location>
</feature>
<dbReference type="GO" id="GO:0005267">
    <property type="term" value="F:potassium channel activity"/>
    <property type="evidence" value="ECO:0007669"/>
    <property type="project" value="UniProtKB-KW"/>
</dbReference>
<evidence type="ECO:0000256" key="10">
    <source>
        <dbReference type="ARBA" id="ARBA00023136"/>
    </source>
</evidence>
<keyword evidence="10 13" id="KW-0472">Membrane</keyword>
<evidence type="ECO:0000256" key="11">
    <source>
        <dbReference type="ARBA" id="ARBA00023303"/>
    </source>
</evidence>
<evidence type="ECO:0000256" key="3">
    <source>
        <dbReference type="ARBA" id="ARBA00022448"/>
    </source>
</evidence>
<keyword evidence="11" id="KW-0407">Ion channel</keyword>
<evidence type="ECO:0000256" key="6">
    <source>
        <dbReference type="ARBA" id="ARBA00022826"/>
    </source>
</evidence>
<dbReference type="Proteomes" id="UP000829758">
    <property type="component" value="Chromosome"/>
</dbReference>
<dbReference type="PANTHER" id="PTHR31462">
    <property type="entry name" value="ENDOSOMAL/LYSOSOMAL POTASSIUM CHANNEL TMEM175"/>
    <property type="match status" value="1"/>
</dbReference>
<organism evidence="14 17">
    <name type="scientific">Arthrobacter zhangbolii</name>
    <dbReference type="NCBI Taxonomy" id="2886936"/>
    <lineage>
        <taxon>Bacteria</taxon>
        <taxon>Bacillati</taxon>
        <taxon>Actinomycetota</taxon>
        <taxon>Actinomycetes</taxon>
        <taxon>Micrococcales</taxon>
        <taxon>Micrococcaceae</taxon>
        <taxon>Arthrobacter</taxon>
    </lineage>
</organism>
<dbReference type="GO" id="GO:0015252">
    <property type="term" value="F:proton channel activity"/>
    <property type="evidence" value="ECO:0007669"/>
    <property type="project" value="InterPro"/>
</dbReference>
<dbReference type="EMBL" id="JAJFZT010000008">
    <property type="protein sequence ID" value="MCC3273475.1"/>
    <property type="molecule type" value="Genomic_DNA"/>
</dbReference>
<comment type="similarity">
    <text evidence="2">Belongs to the TMEM175 family.</text>
</comment>
<gene>
    <name evidence="14" type="ORF">LJ755_12130</name>
    <name evidence="15" type="ORF">MUK71_01120</name>
</gene>
<keyword evidence="9" id="KW-0406">Ion transport</keyword>
<comment type="catalytic activity">
    <reaction evidence="12">
        <text>K(+)(in) = K(+)(out)</text>
        <dbReference type="Rhea" id="RHEA:29463"/>
        <dbReference type="ChEBI" id="CHEBI:29103"/>
    </reaction>
</comment>
<evidence type="ECO:0000256" key="4">
    <source>
        <dbReference type="ARBA" id="ARBA00022538"/>
    </source>
</evidence>
<comment type="subcellular location">
    <subcellularLocation>
        <location evidence="1">Membrane</location>
        <topology evidence="1">Multi-pass membrane protein</topology>
    </subcellularLocation>
</comment>
<dbReference type="PANTHER" id="PTHR31462:SF5">
    <property type="entry name" value="ENDOSOMAL_LYSOSOMAL PROTON CHANNEL TMEM175"/>
    <property type="match status" value="1"/>
</dbReference>
<evidence type="ECO:0000256" key="1">
    <source>
        <dbReference type="ARBA" id="ARBA00004141"/>
    </source>
</evidence>
<keyword evidence="4" id="KW-0633">Potassium transport</keyword>
<feature type="transmembrane region" description="Helical" evidence="13">
    <location>
        <begin position="20"/>
        <end position="40"/>
    </location>
</feature>
<evidence type="ECO:0000256" key="2">
    <source>
        <dbReference type="ARBA" id="ARBA00006920"/>
    </source>
</evidence>
<proteinExistence type="inferred from homology"/>
<feature type="transmembrane region" description="Helical" evidence="13">
    <location>
        <begin position="166"/>
        <end position="185"/>
    </location>
</feature>
<evidence type="ECO:0000256" key="8">
    <source>
        <dbReference type="ARBA" id="ARBA00022989"/>
    </source>
</evidence>
<feature type="transmembrane region" description="Helical" evidence="13">
    <location>
        <begin position="99"/>
        <end position="119"/>
    </location>
</feature>
<dbReference type="AlphaFoldDB" id="A0A9X1S9B4"/>
<dbReference type="RefSeq" id="WP_227904626.1">
    <property type="nucleotide sequence ID" value="NZ_CP094984.1"/>
</dbReference>
<dbReference type="GO" id="GO:0016020">
    <property type="term" value="C:membrane"/>
    <property type="evidence" value="ECO:0007669"/>
    <property type="project" value="UniProtKB-SubCell"/>
</dbReference>
<evidence type="ECO:0000256" key="5">
    <source>
        <dbReference type="ARBA" id="ARBA00022692"/>
    </source>
</evidence>
<dbReference type="Pfam" id="PF06736">
    <property type="entry name" value="TMEM175"/>
    <property type="match status" value="1"/>
</dbReference>
<dbReference type="InterPro" id="IPR010617">
    <property type="entry name" value="TMEM175-like"/>
</dbReference>
<evidence type="ECO:0000256" key="12">
    <source>
        <dbReference type="ARBA" id="ARBA00034430"/>
    </source>
</evidence>
<sequence>MAEANMNRHFARRVNSGPDLERTMFFSDAVFAIAMTLLAVDIKVPQVPPDQLGAAVAEQLPEFGAYALSFVVTAAYWLSHHRLFRLLKGFTGRLQQLNLLLLLFVALLGYATDMLAFYGDQVLGVVIYAAALGLIGTVNSALWWYCSREHMFLDDVDPRLPAYAQVRAPVTPAVFLASIPVAFLWGPQAATLSWLAILLINAVLRYLGSKQAAPG</sequence>
<keyword evidence="8 13" id="KW-1133">Transmembrane helix</keyword>
<evidence type="ECO:0000256" key="13">
    <source>
        <dbReference type="SAM" id="Phobius"/>
    </source>
</evidence>
<keyword evidence="3" id="KW-0813">Transport</keyword>
<evidence type="ECO:0000313" key="14">
    <source>
        <dbReference type="EMBL" id="MCC3273475.1"/>
    </source>
</evidence>
<dbReference type="EMBL" id="CP094984">
    <property type="protein sequence ID" value="UON92288.1"/>
    <property type="molecule type" value="Genomic_DNA"/>
</dbReference>
<dbReference type="Proteomes" id="UP001155145">
    <property type="component" value="Unassembled WGS sequence"/>
</dbReference>
<keyword evidence="6" id="KW-0631">Potassium channel</keyword>
<evidence type="ECO:0000313" key="15">
    <source>
        <dbReference type="EMBL" id="UON92288.1"/>
    </source>
</evidence>
<keyword evidence="16" id="KW-1185">Reference proteome</keyword>
<keyword evidence="7" id="KW-0630">Potassium</keyword>
<evidence type="ECO:0000313" key="17">
    <source>
        <dbReference type="Proteomes" id="UP001155145"/>
    </source>
</evidence>
<evidence type="ECO:0000256" key="9">
    <source>
        <dbReference type="ARBA" id="ARBA00023065"/>
    </source>
</evidence>
<keyword evidence="5 13" id="KW-0812">Transmembrane</keyword>
<name>A0A9X1S9B4_9MICC</name>
<accession>A0A9X1S9B4</accession>
<feature type="transmembrane region" description="Helical" evidence="13">
    <location>
        <begin position="125"/>
        <end position="145"/>
    </location>
</feature>